<reference evidence="3 5" key="2">
    <citation type="submission" date="2019-03" db="EMBL/GenBank/DDBJ databases">
        <title>Genomic Encyclopedia of Type Strains, Phase IV (KMG-IV): sequencing the most valuable type-strain genomes for metagenomic binning, comparative biology and taxonomic classification.</title>
        <authorList>
            <person name="Goeker M."/>
        </authorList>
    </citation>
    <scope>NUCLEOTIDE SEQUENCE [LARGE SCALE GENOMIC DNA]</scope>
    <source>
        <strain evidence="3 5">DSM 3764</strain>
    </source>
</reference>
<dbReference type="CDD" id="cd00077">
    <property type="entry name" value="HDc"/>
    <property type="match status" value="1"/>
</dbReference>
<name>A0A377Q393_9NEIS</name>
<dbReference type="Pfam" id="PF11871">
    <property type="entry name" value="DUF3391"/>
    <property type="match status" value="1"/>
</dbReference>
<evidence type="ECO:0000313" key="5">
    <source>
        <dbReference type="Proteomes" id="UP000295794"/>
    </source>
</evidence>
<evidence type="ECO:0000259" key="1">
    <source>
        <dbReference type="PROSITE" id="PS51832"/>
    </source>
</evidence>
<dbReference type="EMBL" id="UGHR01000001">
    <property type="protein sequence ID" value="STQ89049.1"/>
    <property type="molecule type" value="Genomic_DNA"/>
</dbReference>
<dbReference type="PANTHER" id="PTHR43155">
    <property type="entry name" value="CYCLIC DI-GMP PHOSPHODIESTERASE PA4108-RELATED"/>
    <property type="match status" value="1"/>
</dbReference>
<dbReference type="SUPFAM" id="SSF109604">
    <property type="entry name" value="HD-domain/PDEase-like"/>
    <property type="match status" value="1"/>
</dbReference>
<accession>A0A377Q393</accession>
<sequence>METRLPVSALQAGLFISELDRPWLDTPFLLEGFLLETPEQLSQLQEYCKFVMVNLDRSVGGKERWAFLSDQKFNSEPLVPHLQYQTIEIKEQITLLKELRQRFALWSQGKNSKADTAYVEPKIIIYADSTPIKREIPHAQAVHRLASDVIEAAMEAISKDLQPRVEAINDVVSEMVDSIIRNPSALLWLSQLKATDNYAYGHALDTAVYMLAFGRHLGYPQEDLHKLGFAGLMLDIGKMKLPENLLKHSGSYSPGEFSMMKTHVWHSLDILNQIKEVPLDVYDMVARHHERIDGSGYPAGLKGESIGLFSCMAGIVDCYTALTSDRNHAETKNNHSALQLLYKWSDKYFHHALVEQFAQCIGIFPVGTLVELSSGDIGIVAGQNRSRRLKPKVLLILGPDKQPHARPNLLDLMINPAMNAGQEICIRREWPQGSFNIDPKEYFLG</sequence>
<evidence type="ECO:0000313" key="3">
    <source>
        <dbReference type="EMBL" id="TCU90022.1"/>
    </source>
</evidence>
<dbReference type="EMBL" id="SMBT01000001">
    <property type="protein sequence ID" value="TCU90022.1"/>
    <property type="molecule type" value="Genomic_DNA"/>
</dbReference>
<gene>
    <name evidence="2" type="primary">rpfG_1</name>
    <name evidence="3" type="ORF">EV682_10141</name>
    <name evidence="2" type="ORF">NCTC11159_00060</name>
</gene>
<dbReference type="InterPro" id="IPR037522">
    <property type="entry name" value="HD_GYP_dom"/>
</dbReference>
<dbReference type="Proteomes" id="UP000295794">
    <property type="component" value="Unassembled WGS sequence"/>
</dbReference>
<dbReference type="Pfam" id="PF13487">
    <property type="entry name" value="HD_5"/>
    <property type="match status" value="1"/>
</dbReference>
<evidence type="ECO:0000313" key="4">
    <source>
        <dbReference type="Proteomes" id="UP000255108"/>
    </source>
</evidence>
<dbReference type="EC" id="3.1.4.52" evidence="2"/>
<dbReference type="GO" id="GO:0071111">
    <property type="term" value="F:cyclic-guanylate-specific phosphodiesterase activity"/>
    <property type="evidence" value="ECO:0007669"/>
    <property type="project" value="UniProtKB-EC"/>
</dbReference>
<dbReference type="PANTHER" id="PTHR43155:SF2">
    <property type="entry name" value="CYCLIC DI-GMP PHOSPHODIESTERASE PA4108"/>
    <property type="match status" value="1"/>
</dbReference>
<keyword evidence="5" id="KW-1185">Reference proteome</keyword>
<dbReference type="OrthoDB" id="9764808at2"/>
<reference evidence="2 4" key="1">
    <citation type="submission" date="2018-06" db="EMBL/GenBank/DDBJ databases">
        <authorList>
            <consortium name="Pathogen Informatics"/>
            <person name="Doyle S."/>
        </authorList>
    </citation>
    <scope>NUCLEOTIDE SEQUENCE [LARGE SCALE GENOMIC DNA]</scope>
    <source>
        <strain evidence="2 4">NCTC11159</strain>
    </source>
</reference>
<dbReference type="AlphaFoldDB" id="A0A377Q393"/>
<dbReference type="InterPro" id="IPR021812">
    <property type="entry name" value="DUF3391"/>
</dbReference>
<protein>
    <submittedName>
        <fullName evidence="2">Cyclic di-GMP phosphodiesterase response regulator RpfG</fullName>
        <ecNumber evidence="2">3.1.4.52</ecNumber>
    </submittedName>
    <submittedName>
        <fullName evidence="3">HD domain-containing protein</fullName>
    </submittedName>
</protein>
<dbReference type="Proteomes" id="UP000255108">
    <property type="component" value="Unassembled WGS sequence"/>
</dbReference>
<proteinExistence type="predicted"/>
<organism evidence="2 4">
    <name type="scientific">Iodobacter fluviatilis</name>
    <dbReference type="NCBI Taxonomy" id="537"/>
    <lineage>
        <taxon>Bacteria</taxon>
        <taxon>Pseudomonadati</taxon>
        <taxon>Pseudomonadota</taxon>
        <taxon>Betaproteobacteria</taxon>
        <taxon>Neisseriales</taxon>
        <taxon>Chitinibacteraceae</taxon>
        <taxon>Iodobacter</taxon>
    </lineage>
</organism>
<evidence type="ECO:0000313" key="2">
    <source>
        <dbReference type="EMBL" id="STQ89049.1"/>
    </source>
</evidence>
<dbReference type="Gene3D" id="1.10.3210.10">
    <property type="entry name" value="Hypothetical protein af1432"/>
    <property type="match status" value="1"/>
</dbReference>
<keyword evidence="2" id="KW-0378">Hydrolase</keyword>
<feature type="domain" description="HD-GYP" evidence="1">
    <location>
        <begin position="177"/>
        <end position="373"/>
    </location>
</feature>
<dbReference type="InterPro" id="IPR003607">
    <property type="entry name" value="HD/PDEase_dom"/>
</dbReference>
<dbReference type="PROSITE" id="PS51832">
    <property type="entry name" value="HD_GYP"/>
    <property type="match status" value="1"/>
</dbReference>
<dbReference type="RefSeq" id="WP_115225544.1">
    <property type="nucleotide sequence ID" value="NZ_CAWOLO010000001.1"/>
</dbReference>